<dbReference type="GO" id="GO:0005886">
    <property type="term" value="C:plasma membrane"/>
    <property type="evidence" value="ECO:0007669"/>
    <property type="project" value="UniProtKB-SubCell"/>
</dbReference>
<dbReference type="PANTHER" id="PTHR30625:SF15">
    <property type="entry name" value="BIOPOLYMER TRANSPORT PROTEIN EXBB"/>
    <property type="match status" value="1"/>
</dbReference>
<evidence type="ECO:0000256" key="2">
    <source>
        <dbReference type="ARBA" id="ARBA00022448"/>
    </source>
</evidence>
<evidence type="ECO:0000256" key="4">
    <source>
        <dbReference type="ARBA" id="ARBA00022692"/>
    </source>
</evidence>
<evidence type="ECO:0000256" key="6">
    <source>
        <dbReference type="ARBA" id="ARBA00022989"/>
    </source>
</evidence>
<evidence type="ECO:0000313" key="12">
    <source>
        <dbReference type="Proteomes" id="UP000092584"/>
    </source>
</evidence>
<evidence type="ECO:0000256" key="9">
    <source>
        <dbReference type="SAM" id="Phobius"/>
    </source>
</evidence>
<dbReference type="OrthoDB" id="4045at2"/>
<sequence>MKKVVNVLSVTGFMFFGAIQSTFAQEGAAEESQTFHQILKQNFIDGGPEFMGIVLVALILGLAIAIERIIYLNMATTNTKKLLANVDDALSSGGVEAAKEVCRNTKGPVASIFYQGLDRVDEGVEEAEKAVVSYGGVQMGQLEKNVSWISLFIALAPMLGFMGTVIGMIGAFNDIAVANDISPAVVAGGIKVALLTTVFGLIVAIILQIFYNYIVAKIDSIVNSMEDASISLIDLLVKYKK</sequence>
<keyword evidence="12" id="KW-1185">Reference proteome</keyword>
<dbReference type="AlphaFoldDB" id="A0A1B8U2Q6"/>
<dbReference type="InterPro" id="IPR002898">
    <property type="entry name" value="MotA_ExbB_proton_chnl"/>
</dbReference>
<evidence type="ECO:0000259" key="10">
    <source>
        <dbReference type="Pfam" id="PF01618"/>
    </source>
</evidence>
<keyword evidence="11" id="KW-0282">Flagellum</keyword>
<accession>A0A1B8U2Q6</accession>
<keyword evidence="2 8" id="KW-0813">Transport</keyword>
<dbReference type="Proteomes" id="UP000092584">
    <property type="component" value="Unassembled WGS sequence"/>
</dbReference>
<name>A0A1B8U2Q6_9FLAO</name>
<dbReference type="InterPro" id="IPR050790">
    <property type="entry name" value="ExbB/TolQ_transport"/>
</dbReference>
<dbReference type="EMBL" id="LSFM01000003">
    <property type="protein sequence ID" value="OBY66122.1"/>
    <property type="molecule type" value="Genomic_DNA"/>
</dbReference>
<reference evidence="12" key="1">
    <citation type="submission" date="2016-02" db="EMBL/GenBank/DDBJ databases">
        <authorList>
            <person name="Shin S.-K."/>
            <person name="Yi H."/>
            <person name="Kim E."/>
        </authorList>
    </citation>
    <scope>NUCLEOTIDE SEQUENCE [LARGE SCALE GENOMIC DNA]</scope>
    <source>
        <strain evidence="12">LPB0003</strain>
    </source>
</reference>
<keyword evidence="6 9" id="KW-1133">Transmembrane helix</keyword>
<dbReference type="STRING" id="1774273.LPB03_08120"/>
<dbReference type="GO" id="GO:0017038">
    <property type="term" value="P:protein import"/>
    <property type="evidence" value="ECO:0007669"/>
    <property type="project" value="TreeGrafter"/>
</dbReference>
<feature type="domain" description="MotA/TolQ/ExbB proton channel" evidence="10">
    <location>
        <begin position="106"/>
        <end position="226"/>
    </location>
</feature>
<feature type="transmembrane region" description="Helical" evidence="9">
    <location>
        <begin position="192"/>
        <end position="215"/>
    </location>
</feature>
<comment type="similarity">
    <text evidence="8">Belongs to the exbB/tolQ family.</text>
</comment>
<keyword evidence="4 9" id="KW-0812">Transmembrane</keyword>
<evidence type="ECO:0000256" key="8">
    <source>
        <dbReference type="RuleBase" id="RU004057"/>
    </source>
</evidence>
<dbReference type="Pfam" id="PF01618">
    <property type="entry name" value="MotA_ExbB"/>
    <property type="match status" value="1"/>
</dbReference>
<dbReference type="PANTHER" id="PTHR30625">
    <property type="entry name" value="PROTEIN TOLQ"/>
    <property type="match status" value="1"/>
</dbReference>
<comment type="caution">
    <text evidence="11">The sequence shown here is derived from an EMBL/GenBank/DDBJ whole genome shotgun (WGS) entry which is preliminary data.</text>
</comment>
<evidence type="ECO:0000256" key="1">
    <source>
        <dbReference type="ARBA" id="ARBA00004651"/>
    </source>
</evidence>
<evidence type="ECO:0000256" key="5">
    <source>
        <dbReference type="ARBA" id="ARBA00022927"/>
    </source>
</evidence>
<keyword evidence="7 9" id="KW-0472">Membrane</keyword>
<evidence type="ECO:0000256" key="7">
    <source>
        <dbReference type="ARBA" id="ARBA00023136"/>
    </source>
</evidence>
<protein>
    <submittedName>
        <fullName evidence="11">Flagellar motor protein MotA</fullName>
    </submittedName>
</protein>
<evidence type="ECO:0000256" key="3">
    <source>
        <dbReference type="ARBA" id="ARBA00022475"/>
    </source>
</evidence>
<proteinExistence type="inferred from homology"/>
<keyword evidence="5 8" id="KW-0653">Protein transport</keyword>
<keyword evidence="11" id="KW-0966">Cell projection</keyword>
<feature type="transmembrane region" description="Helical" evidence="9">
    <location>
        <begin position="50"/>
        <end position="71"/>
    </location>
</feature>
<evidence type="ECO:0000313" key="11">
    <source>
        <dbReference type="EMBL" id="OBY66122.1"/>
    </source>
</evidence>
<dbReference type="RefSeq" id="WP_026776654.1">
    <property type="nucleotide sequence ID" value="NZ_CAXBLX010000003.1"/>
</dbReference>
<dbReference type="KEGG" id="pob:LPB03_08120"/>
<keyword evidence="3" id="KW-1003">Cell membrane</keyword>
<gene>
    <name evidence="11" type="ORF">LPB3_01505</name>
</gene>
<feature type="transmembrane region" description="Helical" evidence="9">
    <location>
        <begin position="148"/>
        <end position="172"/>
    </location>
</feature>
<keyword evidence="11" id="KW-0969">Cilium</keyword>
<organism evidence="11 12">
    <name type="scientific">Polaribacter vadi</name>
    <dbReference type="NCBI Taxonomy" id="1774273"/>
    <lineage>
        <taxon>Bacteria</taxon>
        <taxon>Pseudomonadati</taxon>
        <taxon>Bacteroidota</taxon>
        <taxon>Flavobacteriia</taxon>
        <taxon>Flavobacteriales</taxon>
        <taxon>Flavobacteriaceae</taxon>
    </lineage>
</organism>
<comment type="subcellular location">
    <subcellularLocation>
        <location evidence="1">Cell membrane</location>
        <topology evidence="1">Multi-pass membrane protein</topology>
    </subcellularLocation>
    <subcellularLocation>
        <location evidence="8">Membrane</location>
        <topology evidence="8">Multi-pass membrane protein</topology>
    </subcellularLocation>
</comment>